<keyword evidence="9 16" id="KW-1133">Transmembrane helix</keyword>
<comment type="subcellular location">
    <subcellularLocation>
        <location evidence="1 16">Membrane</location>
        <topology evidence="1 16">Single-pass type I membrane protein</topology>
    </subcellularLocation>
</comment>
<keyword evidence="12" id="KW-1015">Disulfide bond</keyword>
<evidence type="ECO:0000256" key="8">
    <source>
        <dbReference type="ARBA" id="ARBA00022889"/>
    </source>
</evidence>
<dbReference type="GO" id="GO:0098609">
    <property type="term" value="P:cell-cell adhesion"/>
    <property type="evidence" value="ECO:0007669"/>
    <property type="project" value="TreeGrafter"/>
</dbReference>
<evidence type="ECO:0000256" key="17">
    <source>
        <dbReference type="SAM" id="SignalP"/>
    </source>
</evidence>
<dbReference type="Gene3D" id="2.60.40.1510">
    <property type="entry name" value="ntegrin, alpha v. Chain A, domain 3"/>
    <property type="match status" value="1"/>
</dbReference>
<proteinExistence type="evidence at transcript level"/>
<reference evidence="21" key="1">
    <citation type="journal article" date="2015" name="Springerplus">
        <title>Establishment of a sticky, large, oval-shaped thrombocyte cell line from tree frog as an ancestor of mammalian megakaryocytes.</title>
        <authorList>
            <person name="Sugimoto K."/>
        </authorList>
    </citation>
    <scope>NUCLEOTIDE SEQUENCE</scope>
</reference>
<dbReference type="PROSITE" id="PS00242">
    <property type="entry name" value="INTEGRIN_ALPHA"/>
    <property type="match status" value="1"/>
</dbReference>
<dbReference type="GO" id="GO:0033627">
    <property type="term" value="P:cell adhesion mediated by integrin"/>
    <property type="evidence" value="ECO:0007669"/>
    <property type="project" value="TreeGrafter"/>
</dbReference>
<organism evidence="21">
    <name type="scientific">Dryophytes japonicus</name>
    <name type="common">Japanese tree frog</name>
    <name type="synonym">Hyla japonica</name>
    <dbReference type="NCBI Taxonomy" id="109175"/>
    <lineage>
        <taxon>Eukaryota</taxon>
        <taxon>Metazoa</taxon>
        <taxon>Chordata</taxon>
        <taxon>Craniata</taxon>
        <taxon>Vertebrata</taxon>
        <taxon>Euteleostomi</taxon>
        <taxon>Amphibia</taxon>
        <taxon>Batrachia</taxon>
        <taxon>Anura</taxon>
        <taxon>Neobatrachia</taxon>
        <taxon>Hyloidea</taxon>
        <taxon>Hylidae</taxon>
        <taxon>Hylinae</taxon>
        <taxon>Hylini</taxon>
        <taxon>Dryophytes</taxon>
    </lineage>
</organism>
<dbReference type="Gene3D" id="2.60.40.1530">
    <property type="entry name" value="ntegrin, alpha v. Chain A, domain 4"/>
    <property type="match status" value="1"/>
</dbReference>
<evidence type="ECO:0000256" key="16">
    <source>
        <dbReference type="RuleBase" id="RU003762"/>
    </source>
</evidence>
<keyword evidence="3 16" id="KW-0812">Transmembrane</keyword>
<keyword evidence="11 16" id="KW-0472">Membrane</keyword>
<dbReference type="SUPFAM" id="SSF69318">
    <property type="entry name" value="Integrin alpha N-terminal domain"/>
    <property type="match status" value="1"/>
</dbReference>
<dbReference type="InterPro" id="IPR048285">
    <property type="entry name" value="Integrin_alpha_Ig-like_2"/>
</dbReference>
<dbReference type="InterPro" id="IPR013517">
    <property type="entry name" value="FG-GAP"/>
</dbReference>
<feature type="repeat" description="FG-GAP" evidence="15">
    <location>
        <begin position="287"/>
        <end position="352"/>
    </location>
</feature>
<feature type="domain" description="Integrin alpha second immunoglobulin-like" evidence="19">
    <location>
        <begin position="615"/>
        <end position="750"/>
    </location>
</feature>
<feature type="repeat" description="FG-GAP" evidence="15">
    <location>
        <begin position="353"/>
        <end position="412"/>
    </location>
</feature>
<accession>A0A0K2S3R9</accession>
<feature type="repeat" description="FG-GAP" evidence="15">
    <location>
        <begin position="20"/>
        <end position="82"/>
    </location>
</feature>
<evidence type="ECO:0000256" key="15">
    <source>
        <dbReference type="PROSITE-ProRule" id="PRU00803"/>
    </source>
</evidence>
<name>A0A0K2S3R9_DRYJA</name>
<evidence type="ECO:0000256" key="7">
    <source>
        <dbReference type="ARBA" id="ARBA00022837"/>
    </source>
</evidence>
<dbReference type="Pfam" id="PF20806">
    <property type="entry name" value="Integrin_A_Ig_3"/>
    <property type="match status" value="1"/>
</dbReference>
<evidence type="ECO:0000256" key="5">
    <source>
        <dbReference type="ARBA" id="ARBA00022729"/>
    </source>
</evidence>
<dbReference type="PANTHER" id="PTHR23220">
    <property type="entry name" value="INTEGRIN ALPHA"/>
    <property type="match status" value="1"/>
</dbReference>
<dbReference type="Pfam" id="PF08441">
    <property type="entry name" value="Integrin_A_Ig_1"/>
    <property type="match status" value="1"/>
</dbReference>
<keyword evidence="8 16" id="KW-0130">Cell adhesion</keyword>
<evidence type="ECO:0000256" key="12">
    <source>
        <dbReference type="ARBA" id="ARBA00023157"/>
    </source>
</evidence>
<keyword evidence="4" id="KW-0479">Metal-binding</keyword>
<keyword evidence="7" id="KW-0106">Calcium</keyword>
<feature type="domain" description="Integrin alpha first immunoglubulin-like" evidence="18">
    <location>
        <begin position="461"/>
        <end position="613"/>
    </location>
</feature>
<evidence type="ECO:0000259" key="20">
    <source>
        <dbReference type="Pfam" id="PF20806"/>
    </source>
</evidence>
<dbReference type="GO" id="GO:0005178">
    <property type="term" value="F:integrin binding"/>
    <property type="evidence" value="ECO:0007669"/>
    <property type="project" value="TreeGrafter"/>
</dbReference>
<dbReference type="InterPro" id="IPR028994">
    <property type="entry name" value="Integrin_alpha_N"/>
</dbReference>
<keyword evidence="6" id="KW-0677">Repeat</keyword>
<keyword evidence="5 17" id="KW-0732">Signal</keyword>
<evidence type="ECO:0000256" key="1">
    <source>
        <dbReference type="ARBA" id="ARBA00004479"/>
    </source>
</evidence>
<evidence type="ECO:0000256" key="10">
    <source>
        <dbReference type="ARBA" id="ARBA00023037"/>
    </source>
</evidence>
<evidence type="ECO:0000256" key="6">
    <source>
        <dbReference type="ARBA" id="ARBA00022737"/>
    </source>
</evidence>
<evidence type="ECO:0000256" key="3">
    <source>
        <dbReference type="ARBA" id="ARBA00022692"/>
    </source>
</evidence>
<dbReference type="GO" id="GO:0046872">
    <property type="term" value="F:metal ion binding"/>
    <property type="evidence" value="ECO:0007669"/>
    <property type="project" value="UniProtKB-KW"/>
</dbReference>
<dbReference type="InterPro" id="IPR013519">
    <property type="entry name" value="Int_alpha_beta-p"/>
</dbReference>
<dbReference type="EMBL" id="LC027926">
    <property type="protein sequence ID" value="BAS21495.2"/>
    <property type="molecule type" value="mRNA"/>
</dbReference>
<dbReference type="GO" id="GO:0001525">
    <property type="term" value="P:angiogenesis"/>
    <property type="evidence" value="ECO:0007669"/>
    <property type="project" value="TreeGrafter"/>
</dbReference>
<dbReference type="InterPro" id="IPR018184">
    <property type="entry name" value="Integrin_alpha_C_CS"/>
</dbReference>
<dbReference type="SUPFAM" id="SSF69179">
    <property type="entry name" value="Integrin domains"/>
    <property type="match status" value="3"/>
</dbReference>
<dbReference type="Gene3D" id="2.60.40.1460">
    <property type="entry name" value="Integrin domains. Chain A, domain 2"/>
    <property type="match status" value="1"/>
</dbReference>
<evidence type="ECO:0000256" key="13">
    <source>
        <dbReference type="ARBA" id="ARBA00023170"/>
    </source>
</evidence>
<dbReference type="GO" id="GO:0007229">
    <property type="term" value="P:integrin-mediated signaling pathway"/>
    <property type="evidence" value="ECO:0007669"/>
    <property type="project" value="UniProtKB-KW"/>
</dbReference>
<dbReference type="SMART" id="SM00191">
    <property type="entry name" value="Int_alpha"/>
    <property type="match status" value="5"/>
</dbReference>
<dbReference type="PROSITE" id="PS51470">
    <property type="entry name" value="FG_GAP"/>
    <property type="match status" value="4"/>
</dbReference>
<feature type="repeat" description="FG-GAP" evidence="15">
    <location>
        <begin position="413"/>
        <end position="476"/>
    </location>
</feature>
<dbReference type="PANTHER" id="PTHR23220:SF73">
    <property type="entry name" value="INTEGRIN ALPHA-IIB"/>
    <property type="match status" value="1"/>
</dbReference>
<dbReference type="Pfam" id="PF01839">
    <property type="entry name" value="FG-GAP"/>
    <property type="match status" value="2"/>
</dbReference>
<dbReference type="Pfam" id="PF20805">
    <property type="entry name" value="Integrin_A_Ig_2"/>
    <property type="match status" value="1"/>
</dbReference>
<dbReference type="GO" id="GO:0007160">
    <property type="term" value="P:cell-matrix adhesion"/>
    <property type="evidence" value="ECO:0007669"/>
    <property type="project" value="TreeGrafter"/>
</dbReference>
<keyword evidence="13 16" id="KW-0675">Receptor</keyword>
<feature type="chain" id="PRO_5012294428" evidence="17">
    <location>
        <begin position="16"/>
        <end position="1034"/>
    </location>
</feature>
<dbReference type="GO" id="GO:0008305">
    <property type="term" value="C:integrin complex"/>
    <property type="evidence" value="ECO:0007669"/>
    <property type="project" value="InterPro"/>
</dbReference>
<dbReference type="FunFam" id="2.60.40.1460:FF:000001">
    <property type="entry name" value="Integrin, alpha V"/>
    <property type="match status" value="1"/>
</dbReference>
<sequence length="1034" mass="114464">MSLHLLPLLFLHTCALNLETQNPKNFSGPKGSYFGFSIDIYEPKDKGLSIVVGAPKLNTSQPGVTRGGGVFLCPWQLGSNDCSIIPFDKTGDVNDTKNNIVQVFKSDQWFGATVRTWNTNILACAPLQHFTFQLRGDRFNQSGKTPTGACYLTTDLKNSYEFAPCRELTVEHTYALRNYQNDKRDCELGFSAEISKDGMLLAGAPTGFFFDGIFMTVPLTSIQDAPTGTQRYFPKLFTSPEFTVSVDAYQGFSVTYGEFTYDDNPDLIIGVPNYLDVGAVHIYSNSRRFQVIRGTQVAAYYGYAVAVTDIDKDGFDDLLVGAPVFLERRTGGKLKEVGQVYVYMQRATKMFGRDYQILSGNHVYGQFGASIAPLGDLDQDGYNDVAVGSPFGGKSGGGCVFIYKGEKSGLSTQPSQTLENPLSTPSKFGFTLRGGKDFDDNGYPDLIVGAFGADTVYLYRAQPVVALHASVSFVPSILNPDVKNCTLGSSRVSCFDVIICIQASAKASGRIQQILLNLLADIQLDSQKNRILRRTFFIDATTPSKTVSIKVPNNGASVCSNVTAYLKDESEFKDKLSPIVVSVNITLAVPPAGVLPPVIQGNTFLQEQIHILLDCGDDNICIPDLRLIASWDKKPLVIGVDNLAQIEFHTRNQGEGAYEAELYIWLPSGAHYIQVLSKAKEKIICGPRKTNGTELVICELGNPMKQGAEIPAALQLTISNLEESGGNISIPMQIKSRNSQNSSSPMVWVHMDIIVKMSLDLRGSIHPAEVILPLPNWELKEDSKNPSDRGEMVTQIYELHNGGPGTVHVQLVIQSPEYYEGELFLYPFNLMIDDNMNCSQRSPINTLQLMKPTVAPLSKADSHRMNRRELRGDDYDDMRTENGNQTTTEGIFHSKLPILLNCANSTCWEITCVIKNMEKGHRATLKLDSVLWVSSFLKRPQQKFTLRSNGYFEVTDVPYRIKPTAYISNDTSADLVVQWVTPDGQKEIPLWWIILGALGGLFILAIFIFVMWKLGFFRRNRPPSDEDDNLTGEQ</sequence>
<dbReference type="PRINTS" id="PR01185">
    <property type="entry name" value="INTEGRINA"/>
</dbReference>
<dbReference type="InterPro" id="IPR032695">
    <property type="entry name" value="Integrin_dom_sf"/>
</dbReference>
<comment type="similarity">
    <text evidence="2 16">Belongs to the integrin alpha chain family.</text>
</comment>
<keyword evidence="10 16" id="KW-0401">Integrin</keyword>
<dbReference type="Gene3D" id="2.130.10.130">
    <property type="entry name" value="Integrin alpha, N-terminal"/>
    <property type="match status" value="1"/>
</dbReference>
<gene>
    <name evidence="21" type="primary">cd41</name>
</gene>
<evidence type="ECO:0000256" key="14">
    <source>
        <dbReference type="ARBA" id="ARBA00023180"/>
    </source>
</evidence>
<feature type="signal peptide" evidence="17">
    <location>
        <begin position="1"/>
        <end position="15"/>
    </location>
</feature>
<feature type="domain" description="Integrin alpha third immunoglobulin-like" evidence="20">
    <location>
        <begin position="759"/>
        <end position="979"/>
    </location>
</feature>
<dbReference type="AlphaFoldDB" id="A0A0K2S3R9"/>
<feature type="transmembrane region" description="Helical" evidence="16">
    <location>
        <begin position="990"/>
        <end position="1012"/>
    </location>
</feature>
<evidence type="ECO:0000256" key="11">
    <source>
        <dbReference type="ARBA" id="ARBA00023136"/>
    </source>
</evidence>
<evidence type="ECO:0000313" key="21">
    <source>
        <dbReference type="EMBL" id="BAS21495.2"/>
    </source>
</evidence>
<dbReference type="InterPro" id="IPR000413">
    <property type="entry name" value="Integrin_alpha"/>
</dbReference>
<evidence type="ECO:0000256" key="4">
    <source>
        <dbReference type="ARBA" id="ARBA00022723"/>
    </source>
</evidence>
<dbReference type="FunFam" id="1.20.5.930:FF:000001">
    <property type="entry name" value="Integrin subunit alpha V"/>
    <property type="match status" value="1"/>
</dbReference>
<evidence type="ECO:0000256" key="9">
    <source>
        <dbReference type="ARBA" id="ARBA00022989"/>
    </source>
</evidence>
<evidence type="ECO:0000259" key="19">
    <source>
        <dbReference type="Pfam" id="PF20805"/>
    </source>
</evidence>
<evidence type="ECO:0000256" key="2">
    <source>
        <dbReference type="ARBA" id="ARBA00008054"/>
    </source>
</evidence>
<dbReference type="Gene3D" id="1.20.5.930">
    <property type="entry name" value="Bicelle-embedded integrin alpha(iib) transmembrane segment"/>
    <property type="match status" value="1"/>
</dbReference>
<keyword evidence="14" id="KW-0325">Glycoprotein</keyword>
<protein>
    <submittedName>
        <fullName evidence="21">Cd41 antigen</fullName>
    </submittedName>
</protein>
<dbReference type="InterPro" id="IPR013649">
    <property type="entry name" value="Integrin_alpha_Ig-like_1"/>
</dbReference>
<dbReference type="GO" id="GO:0009897">
    <property type="term" value="C:external side of plasma membrane"/>
    <property type="evidence" value="ECO:0007669"/>
    <property type="project" value="TreeGrafter"/>
</dbReference>
<dbReference type="InterPro" id="IPR048286">
    <property type="entry name" value="Integrin_alpha_Ig-like_3"/>
</dbReference>
<evidence type="ECO:0000259" key="18">
    <source>
        <dbReference type="Pfam" id="PF08441"/>
    </source>
</evidence>